<accession>A0A7R8ZVC9</accession>
<reference evidence="1" key="1">
    <citation type="submission" date="2020-11" db="EMBL/GenBank/DDBJ databases">
        <authorList>
            <person name="Tran Van P."/>
        </authorList>
    </citation>
    <scope>NUCLEOTIDE SEQUENCE</scope>
</reference>
<proteinExistence type="predicted"/>
<organism evidence="1">
    <name type="scientific">Cyprideis torosa</name>
    <dbReference type="NCBI Taxonomy" id="163714"/>
    <lineage>
        <taxon>Eukaryota</taxon>
        <taxon>Metazoa</taxon>
        <taxon>Ecdysozoa</taxon>
        <taxon>Arthropoda</taxon>
        <taxon>Crustacea</taxon>
        <taxon>Oligostraca</taxon>
        <taxon>Ostracoda</taxon>
        <taxon>Podocopa</taxon>
        <taxon>Podocopida</taxon>
        <taxon>Cytherocopina</taxon>
        <taxon>Cytheroidea</taxon>
        <taxon>Cytherideidae</taxon>
        <taxon>Cyprideis</taxon>
    </lineage>
</organism>
<dbReference type="PANTHER" id="PTHR43329">
    <property type="entry name" value="EPOXIDE HYDROLASE"/>
    <property type="match status" value="1"/>
</dbReference>
<dbReference type="OrthoDB" id="408373at2759"/>
<dbReference type="InterPro" id="IPR029058">
    <property type="entry name" value="AB_hydrolase_fold"/>
</dbReference>
<gene>
    <name evidence="1" type="ORF">CTOB1V02_LOCUS10927</name>
</gene>
<dbReference type="EMBL" id="OB665642">
    <property type="protein sequence ID" value="CAD7233104.1"/>
    <property type="molecule type" value="Genomic_DNA"/>
</dbReference>
<evidence type="ECO:0000313" key="1">
    <source>
        <dbReference type="EMBL" id="CAD7233104.1"/>
    </source>
</evidence>
<sequence>MGGIAQGFLWSVLKVTLAIVFSWWMVLKICLSWINHSVGYWKAQPTSRSAPSRLLDSRYSHGYAKLQNGMKLHYVESGNSGKPLMLCLHGFPECWYSWRHQLQEFASDFW</sequence>
<dbReference type="AlphaFoldDB" id="A0A7R8ZVC9"/>
<protein>
    <submittedName>
        <fullName evidence="1">Uncharacterized protein</fullName>
    </submittedName>
</protein>
<name>A0A7R8ZVC9_9CRUS</name>
<dbReference type="SUPFAM" id="SSF53474">
    <property type="entry name" value="alpha/beta-Hydrolases"/>
    <property type="match status" value="1"/>
</dbReference>
<dbReference type="Gene3D" id="3.40.50.1820">
    <property type="entry name" value="alpha/beta hydrolase"/>
    <property type="match status" value="1"/>
</dbReference>